<evidence type="ECO:0000313" key="2">
    <source>
        <dbReference type="EMBL" id="EFJ18567.1"/>
    </source>
</evidence>
<dbReference type="KEGG" id="smo:SELMODRAFT_444516"/>
<dbReference type="Gene3D" id="1.20.1280.50">
    <property type="match status" value="1"/>
</dbReference>
<evidence type="ECO:0000259" key="1">
    <source>
        <dbReference type="Pfam" id="PF00646"/>
    </source>
</evidence>
<feature type="domain" description="F-box" evidence="1">
    <location>
        <begin position="10"/>
        <end position="42"/>
    </location>
</feature>
<dbReference type="Gramene" id="EFJ18567">
    <property type="protein sequence ID" value="EFJ18567"/>
    <property type="gene ID" value="SELMODRAFT_444516"/>
</dbReference>
<name>D8SAA8_SELML</name>
<dbReference type="eggNOG" id="KOG2448">
    <property type="taxonomic scope" value="Eukaryota"/>
</dbReference>
<protein>
    <recommendedName>
        <fullName evidence="1">F-box domain-containing protein</fullName>
    </recommendedName>
</protein>
<gene>
    <name evidence="2" type="ORF">SELMODRAFT_444516</name>
</gene>
<dbReference type="SUPFAM" id="SSF81383">
    <property type="entry name" value="F-box domain"/>
    <property type="match status" value="1"/>
</dbReference>
<proteinExistence type="predicted"/>
<keyword evidence="3" id="KW-1185">Reference proteome</keyword>
<dbReference type="Pfam" id="PF00646">
    <property type="entry name" value="F-box"/>
    <property type="match status" value="1"/>
</dbReference>
<dbReference type="GO" id="GO:0004842">
    <property type="term" value="F:ubiquitin-protein transferase activity"/>
    <property type="evidence" value="ECO:0000318"/>
    <property type="project" value="GO_Central"/>
</dbReference>
<sequence length="673" mass="76776">MDILVHIVEEEVLKRLPAVVLHRRVRAVCKRWRDLIDSPRFAKFHSAHHSINKPICPPRVLGITRNGKELYSCNPFVAGSEAQKDWVRQDVYGPIRVVKACGGLLFGKMGQDYVALNPLTRALKVLPPPPLEAAYISPNIHCALVLEPSMQRYWICIAGDIAKQLHVYHSRSGVWDTVDYLPGWGNLKYGVGMANSNAYFSAEHDCMWGILSFNMEEMRWFVEWSSFKDNSPIQICWSIYKWMVTTANQFFMVAMVEDQMGLIRLDCASNGHVQEAGCDYNEKRYPIPPICFYEGTFMIPDEEKLYFLDYESKTWSTIPTQNLSVVVHLLQPLSLEIPDVPEQLGAFNIYLIIVRFKSDEFLRAIVSKELFVESLVVFLPGTLLEEEIPLVELKLGVWILHPNAVKRKFSNRVPFIADLKPRVEDLHKIGGTPGVLKYLLEERYLNGDCIAGNFKKWSHLAQRCHTSTRSAYQVDWPHTDLSRARYKSLVIGEILRLRDCYQGRRSKGVFGGPVFLFSTPTLAQLEDVLQTSLGRCFDSSETPFGSEVFFSHMESRMESVDSDVAACTRPTGGWESRRLRQLDHDPWRMRNTWDRICRSYVTEVCTICAAVSGCDHRFVERHAAVKVTQGEIRCPAVNCAVSFSDEECGRLLSEKTLEMLAKRVMDLSIPDGV</sequence>
<dbReference type="AlphaFoldDB" id="D8SAA8"/>
<organism evidence="3">
    <name type="scientific">Selaginella moellendorffii</name>
    <name type="common">Spikemoss</name>
    <dbReference type="NCBI Taxonomy" id="88036"/>
    <lineage>
        <taxon>Eukaryota</taxon>
        <taxon>Viridiplantae</taxon>
        <taxon>Streptophyta</taxon>
        <taxon>Embryophyta</taxon>
        <taxon>Tracheophyta</taxon>
        <taxon>Lycopodiopsida</taxon>
        <taxon>Selaginellales</taxon>
        <taxon>Selaginellaceae</taxon>
        <taxon>Selaginella</taxon>
    </lineage>
</organism>
<dbReference type="InterPro" id="IPR037237">
    <property type="entry name" value="IlvD/EDD_N"/>
</dbReference>
<dbReference type="PANTHER" id="PTHR46301">
    <property type="entry name" value="F-BOX/KELCH-REPEAT PROTEIN"/>
    <property type="match status" value="1"/>
</dbReference>
<reference evidence="2 3" key="1">
    <citation type="journal article" date="2011" name="Science">
        <title>The Selaginella genome identifies genetic changes associated with the evolution of vascular plants.</title>
        <authorList>
            <person name="Banks J.A."/>
            <person name="Nishiyama T."/>
            <person name="Hasebe M."/>
            <person name="Bowman J.L."/>
            <person name="Gribskov M."/>
            <person name="dePamphilis C."/>
            <person name="Albert V.A."/>
            <person name="Aono N."/>
            <person name="Aoyama T."/>
            <person name="Ambrose B.A."/>
            <person name="Ashton N.W."/>
            <person name="Axtell M.J."/>
            <person name="Barker E."/>
            <person name="Barker M.S."/>
            <person name="Bennetzen J.L."/>
            <person name="Bonawitz N.D."/>
            <person name="Chapple C."/>
            <person name="Cheng C."/>
            <person name="Correa L.G."/>
            <person name="Dacre M."/>
            <person name="DeBarry J."/>
            <person name="Dreyer I."/>
            <person name="Elias M."/>
            <person name="Engstrom E.M."/>
            <person name="Estelle M."/>
            <person name="Feng L."/>
            <person name="Finet C."/>
            <person name="Floyd S.K."/>
            <person name="Frommer W.B."/>
            <person name="Fujita T."/>
            <person name="Gramzow L."/>
            <person name="Gutensohn M."/>
            <person name="Harholt J."/>
            <person name="Hattori M."/>
            <person name="Heyl A."/>
            <person name="Hirai T."/>
            <person name="Hiwatashi Y."/>
            <person name="Ishikawa M."/>
            <person name="Iwata M."/>
            <person name="Karol K.G."/>
            <person name="Koehler B."/>
            <person name="Kolukisaoglu U."/>
            <person name="Kubo M."/>
            <person name="Kurata T."/>
            <person name="Lalonde S."/>
            <person name="Li K."/>
            <person name="Li Y."/>
            <person name="Litt A."/>
            <person name="Lyons E."/>
            <person name="Manning G."/>
            <person name="Maruyama T."/>
            <person name="Michael T.P."/>
            <person name="Mikami K."/>
            <person name="Miyazaki S."/>
            <person name="Morinaga S."/>
            <person name="Murata T."/>
            <person name="Mueller-Roeber B."/>
            <person name="Nelson D.R."/>
            <person name="Obara M."/>
            <person name="Oguri Y."/>
            <person name="Olmstead R.G."/>
            <person name="Onodera N."/>
            <person name="Petersen B.L."/>
            <person name="Pils B."/>
            <person name="Prigge M."/>
            <person name="Rensing S.A."/>
            <person name="Riano-Pachon D.M."/>
            <person name="Roberts A.W."/>
            <person name="Sato Y."/>
            <person name="Scheller H.V."/>
            <person name="Schulz B."/>
            <person name="Schulz C."/>
            <person name="Shakirov E.V."/>
            <person name="Shibagaki N."/>
            <person name="Shinohara N."/>
            <person name="Shippen D.E."/>
            <person name="Soerensen I."/>
            <person name="Sotooka R."/>
            <person name="Sugimoto N."/>
            <person name="Sugita M."/>
            <person name="Sumikawa N."/>
            <person name="Tanurdzic M."/>
            <person name="Theissen G."/>
            <person name="Ulvskov P."/>
            <person name="Wakazuki S."/>
            <person name="Weng J.K."/>
            <person name="Willats W.W."/>
            <person name="Wipf D."/>
            <person name="Wolf P.G."/>
            <person name="Yang L."/>
            <person name="Zimmer A.D."/>
            <person name="Zhu Q."/>
            <person name="Mitros T."/>
            <person name="Hellsten U."/>
            <person name="Loque D."/>
            <person name="Otillar R."/>
            <person name="Salamov A."/>
            <person name="Schmutz J."/>
            <person name="Shapiro H."/>
            <person name="Lindquist E."/>
            <person name="Lucas S."/>
            <person name="Rokhsar D."/>
            <person name="Grigoriev I.V."/>
        </authorList>
    </citation>
    <scope>NUCLEOTIDE SEQUENCE [LARGE SCALE GENOMIC DNA]</scope>
</reference>
<dbReference type="InterPro" id="IPR001810">
    <property type="entry name" value="F-box_dom"/>
</dbReference>
<dbReference type="Proteomes" id="UP000001514">
    <property type="component" value="Unassembled WGS sequence"/>
</dbReference>
<dbReference type="InterPro" id="IPR036047">
    <property type="entry name" value="F-box-like_dom_sf"/>
</dbReference>
<dbReference type="HOGENOM" id="CLU_408511_0_0_1"/>
<dbReference type="GO" id="GO:0031146">
    <property type="term" value="P:SCF-dependent proteasomal ubiquitin-dependent protein catabolic process"/>
    <property type="evidence" value="ECO:0000318"/>
    <property type="project" value="GO_Central"/>
</dbReference>
<dbReference type="PANTHER" id="PTHR46301:SF77">
    <property type="entry name" value="F-BOX ONLY PROTEIN 6"/>
    <property type="match status" value="1"/>
</dbReference>
<evidence type="ECO:0000313" key="3">
    <source>
        <dbReference type="Proteomes" id="UP000001514"/>
    </source>
</evidence>
<accession>D8SAA8</accession>
<dbReference type="STRING" id="88036.D8SAA8"/>
<dbReference type="EMBL" id="GL377609">
    <property type="protein sequence ID" value="EFJ18567.1"/>
    <property type="molecule type" value="Genomic_DNA"/>
</dbReference>
<dbReference type="InParanoid" id="D8SAA8"/>
<dbReference type="SUPFAM" id="SSF143975">
    <property type="entry name" value="IlvD/EDD N-terminal domain-like"/>
    <property type="match status" value="1"/>
</dbReference>